<gene>
    <name evidence="1" type="ORF">HD556DRAFT_1310316</name>
</gene>
<dbReference type="EMBL" id="JABBWE010000047">
    <property type="protein sequence ID" value="KAG1790770.1"/>
    <property type="molecule type" value="Genomic_DNA"/>
</dbReference>
<comment type="caution">
    <text evidence="1">The sequence shown here is derived from an EMBL/GenBank/DDBJ whole genome shotgun (WGS) entry which is preliminary data.</text>
</comment>
<name>A0A9P7DFQ9_9AGAM</name>
<dbReference type="AlphaFoldDB" id="A0A9P7DFQ9"/>
<protein>
    <submittedName>
        <fullName evidence="1">Uncharacterized protein</fullName>
    </submittedName>
</protein>
<dbReference type="RefSeq" id="XP_041157703.1">
    <property type="nucleotide sequence ID" value="XM_041300397.1"/>
</dbReference>
<evidence type="ECO:0000313" key="1">
    <source>
        <dbReference type="EMBL" id="KAG1790770.1"/>
    </source>
</evidence>
<proteinExistence type="predicted"/>
<keyword evidence="2" id="KW-1185">Reference proteome</keyword>
<dbReference type="OrthoDB" id="2691540at2759"/>
<organism evidence="1 2">
    <name type="scientific">Suillus plorans</name>
    <dbReference type="NCBI Taxonomy" id="116603"/>
    <lineage>
        <taxon>Eukaryota</taxon>
        <taxon>Fungi</taxon>
        <taxon>Dikarya</taxon>
        <taxon>Basidiomycota</taxon>
        <taxon>Agaricomycotina</taxon>
        <taxon>Agaricomycetes</taxon>
        <taxon>Agaricomycetidae</taxon>
        <taxon>Boletales</taxon>
        <taxon>Suillineae</taxon>
        <taxon>Suillaceae</taxon>
        <taxon>Suillus</taxon>
    </lineage>
</organism>
<dbReference type="Proteomes" id="UP000719766">
    <property type="component" value="Unassembled WGS sequence"/>
</dbReference>
<sequence length="369" mass="41360">MSGLMFLGFQISGVTRQQLLNTTRRRWSKARETKSEGKNVGSDVFGFQCFRSVSYNERMIFAEFNQELQISNDLLLLRGRKVNNVSDVKTDNCAPSEDRYNRTGHREDKCMGKYQVHRISVELADKHRIERREPECYSGFHWVTSDCVGNASENDLLLLGGRKVDKWEERARAENEVYAILNITSGGATLENATVSSSIAAGPVATVLAVSMVIGTSPTFTGCDVWTFDKFITPGHHTYLGSGDLIVVHCHVFNIFASPLPLPIFSGSLSNIAAWGPDHVEFNVTLLNTDEHHSNTIKLPLAIVRLSIVQRLQQILWPFPWSYTAPSPGTLGIRVRQLPGDVDFRLWFFLELLGPPTHLSVLLPGSERR</sequence>
<dbReference type="GeneID" id="64594161"/>
<accession>A0A9P7DFQ9</accession>
<evidence type="ECO:0000313" key="2">
    <source>
        <dbReference type="Proteomes" id="UP000719766"/>
    </source>
</evidence>
<reference evidence="1" key="1">
    <citation type="journal article" date="2020" name="New Phytol.">
        <title>Comparative genomics reveals dynamic genome evolution in host specialist ectomycorrhizal fungi.</title>
        <authorList>
            <person name="Lofgren L.A."/>
            <person name="Nguyen N.H."/>
            <person name="Vilgalys R."/>
            <person name="Ruytinx J."/>
            <person name="Liao H.L."/>
            <person name="Branco S."/>
            <person name="Kuo A."/>
            <person name="LaButti K."/>
            <person name="Lipzen A."/>
            <person name="Andreopoulos W."/>
            <person name="Pangilinan J."/>
            <person name="Riley R."/>
            <person name="Hundley H."/>
            <person name="Na H."/>
            <person name="Barry K."/>
            <person name="Grigoriev I.V."/>
            <person name="Stajich J.E."/>
            <person name="Kennedy P.G."/>
        </authorList>
    </citation>
    <scope>NUCLEOTIDE SEQUENCE</scope>
    <source>
        <strain evidence="1">S12</strain>
    </source>
</reference>